<dbReference type="InterPro" id="IPR004210">
    <property type="entry name" value="BESS_motif"/>
</dbReference>
<dbReference type="OrthoDB" id="5803771at2759"/>
<evidence type="ECO:0000313" key="4">
    <source>
        <dbReference type="EMBL" id="EDS44323.1"/>
    </source>
</evidence>
<protein>
    <recommendedName>
        <fullName evidence="5">MADF domain-containing protein</fullName>
    </recommendedName>
</protein>
<reference evidence="4" key="1">
    <citation type="submission" date="2007-03" db="EMBL/GenBank/DDBJ databases">
        <title>Annotation of Culex pipiens quinquefasciatus.</title>
        <authorList>
            <consortium name="The Broad Institute Genome Sequencing Platform"/>
            <person name="Atkinson P.W."/>
            <person name="Hemingway J."/>
            <person name="Christensen B.M."/>
            <person name="Higgs S."/>
            <person name="Kodira C."/>
            <person name="Hannick L."/>
            <person name="Megy K."/>
            <person name="O'Leary S."/>
            <person name="Pearson M."/>
            <person name="Haas B.J."/>
            <person name="Mauceli E."/>
            <person name="Wortman J.R."/>
            <person name="Lee N.H."/>
            <person name="Guigo R."/>
            <person name="Stanke M."/>
            <person name="Alvarado L."/>
            <person name="Amedeo P."/>
            <person name="Antoine C.H."/>
            <person name="Arensburger P."/>
            <person name="Bidwell S.L."/>
            <person name="Crawford M."/>
            <person name="Camaro F."/>
            <person name="Devon K."/>
            <person name="Engels R."/>
            <person name="Hammond M."/>
            <person name="Howarth C."/>
            <person name="Koehrsen M."/>
            <person name="Lawson D."/>
            <person name="Montgomery P."/>
            <person name="Nene V."/>
            <person name="Nusbaum C."/>
            <person name="Puiu D."/>
            <person name="Romero-Severson J."/>
            <person name="Severson D.W."/>
            <person name="Shumway M."/>
            <person name="Sisk P."/>
            <person name="Stolte C."/>
            <person name="Zeng Q."/>
            <person name="Eisenstadt E."/>
            <person name="Fraser-Liggett C."/>
            <person name="Strausberg R."/>
            <person name="Galagan J."/>
            <person name="Birren B."/>
            <person name="Collins F.H."/>
        </authorList>
    </citation>
    <scope>NUCLEOTIDE SEQUENCE [LARGE SCALE GENOMIC DNA]</scope>
    <source>
        <strain evidence="4">JHB</strain>
    </source>
</reference>
<dbReference type="GO" id="GO:0005634">
    <property type="term" value="C:nucleus"/>
    <property type="evidence" value="ECO:0007669"/>
    <property type="project" value="UniProtKB-SubCell"/>
</dbReference>
<dbReference type="KEGG" id="cqu:CpipJ_CPIJ016978"/>
<dbReference type="PhylomeDB" id="B0XBL1"/>
<dbReference type="PANTHER" id="PTHR12243">
    <property type="entry name" value="MADF DOMAIN TRANSCRIPTION FACTOR"/>
    <property type="match status" value="1"/>
</dbReference>
<dbReference type="InterPro" id="IPR039353">
    <property type="entry name" value="TF_Adf1"/>
</dbReference>
<dbReference type="eggNOG" id="ENOG502S8TP">
    <property type="taxonomic scope" value="Eukaryota"/>
</dbReference>
<evidence type="ECO:0000259" key="3">
    <source>
        <dbReference type="PROSITE" id="PS51031"/>
    </source>
</evidence>
<dbReference type="VEuPathDB" id="VectorBase:CPIJ016978"/>
<dbReference type="InterPro" id="IPR006578">
    <property type="entry name" value="MADF-dom"/>
</dbReference>
<sequence>MNQLQQQHHHQRRRQSLLNRRVQEEFLIEQVKLHPVLYDKSMKAYRKPGATDSAWSEIAQAFGVKVEDCKKRWKSLRDTFIKYYRQEILAATMPGMKRKKWVYYELMSFLRSHVELYGNEHHFSIADTESISDKETILSEGNRLIQLDDYVTEDGEFLGCSDEVEDQFDENQTEYIYEDVEETSTATVCTIPETHESLEEANSSGNSARIEVIQQQQHHTKRMQDDTVEPVTTVPVVESSQQVVAPSPATVAITDPDERFLLSCAPVLKRLSTQKNALVKLKIQQLLYEVEFGDPFDFKRFTN</sequence>
<feature type="domain" description="MADF" evidence="2">
    <location>
        <begin position="26"/>
        <end position="115"/>
    </location>
</feature>
<dbReference type="PANTHER" id="PTHR12243:SF67">
    <property type="entry name" value="COREPRESSOR OF PANGOLIN, ISOFORM A-RELATED"/>
    <property type="match status" value="1"/>
</dbReference>
<dbReference type="OMA" id="THSPTKW"/>
<dbReference type="VEuPathDB" id="VectorBase:CQUJHB005620"/>
<dbReference type="Pfam" id="PF02944">
    <property type="entry name" value="BESS"/>
    <property type="match status" value="1"/>
</dbReference>
<dbReference type="GO" id="GO:0006357">
    <property type="term" value="P:regulation of transcription by RNA polymerase II"/>
    <property type="evidence" value="ECO:0007669"/>
    <property type="project" value="TreeGrafter"/>
</dbReference>
<comment type="subcellular location">
    <subcellularLocation>
        <location evidence="1">Nucleus</location>
    </subcellularLocation>
</comment>
<dbReference type="STRING" id="7176.B0XBL1"/>
<accession>B0XBL1</accession>
<organism>
    <name type="scientific">Culex quinquefasciatus</name>
    <name type="common">Southern house mosquito</name>
    <name type="synonym">Culex pungens</name>
    <dbReference type="NCBI Taxonomy" id="7176"/>
    <lineage>
        <taxon>Eukaryota</taxon>
        <taxon>Metazoa</taxon>
        <taxon>Ecdysozoa</taxon>
        <taxon>Arthropoda</taxon>
        <taxon>Hexapoda</taxon>
        <taxon>Insecta</taxon>
        <taxon>Pterygota</taxon>
        <taxon>Neoptera</taxon>
        <taxon>Endopterygota</taxon>
        <taxon>Diptera</taxon>
        <taxon>Nematocera</taxon>
        <taxon>Culicoidea</taxon>
        <taxon>Culicidae</taxon>
        <taxon>Culicinae</taxon>
        <taxon>Culicini</taxon>
        <taxon>Culex</taxon>
        <taxon>Culex</taxon>
    </lineage>
</organism>
<feature type="domain" description="BESS" evidence="3">
    <location>
        <begin position="254"/>
        <end position="293"/>
    </location>
</feature>
<dbReference type="SMART" id="SM00595">
    <property type="entry name" value="MADF"/>
    <property type="match status" value="1"/>
</dbReference>
<dbReference type="FunCoup" id="B0XBL1">
    <property type="interactions" value="12"/>
</dbReference>
<dbReference type="AlphaFoldDB" id="B0XBL1"/>
<dbReference type="GO" id="GO:0003677">
    <property type="term" value="F:DNA binding"/>
    <property type="evidence" value="ECO:0007669"/>
    <property type="project" value="InterPro"/>
</dbReference>
<evidence type="ECO:0000256" key="1">
    <source>
        <dbReference type="PROSITE-ProRule" id="PRU00371"/>
    </source>
</evidence>
<dbReference type="HOGENOM" id="CLU_080630_2_0_1"/>
<dbReference type="GO" id="GO:0005667">
    <property type="term" value="C:transcription regulator complex"/>
    <property type="evidence" value="ECO:0007669"/>
    <property type="project" value="TreeGrafter"/>
</dbReference>
<dbReference type="Pfam" id="PF10545">
    <property type="entry name" value="MADF_DNA_bdg"/>
    <property type="match status" value="1"/>
</dbReference>
<dbReference type="PROSITE" id="PS51031">
    <property type="entry name" value="BESS"/>
    <property type="match status" value="1"/>
</dbReference>
<evidence type="ECO:0000259" key="2">
    <source>
        <dbReference type="PROSITE" id="PS51029"/>
    </source>
</evidence>
<keyword evidence="1" id="KW-0539">Nucleus</keyword>
<dbReference type="EMBL" id="DS232641">
    <property type="protein sequence ID" value="EDS44323.1"/>
    <property type="molecule type" value="Genomic_DNA"/>
</dbReference>
<dbReference type="InParanoid" id="B0XBL1"/>
<dbReference type="PROSITE" id="PS51029">
    <property type="entry name" value="MADF"/>
    <property type="match status" value="1"/>
</dbReference>
<evidence type="ECO:0008006" key="5">
    <source>
        <dbReference type="Google" id="ProtNLM"/>
    </source>
</evidence>
<proteinExistence type="predicted"/>
<name>B0XBL1_CULQU</name>
<gene>
    <name evidence="4" type="ORF">CpipJ_CPIJ016978</name>
</gene>